<dbReference type="EMBL" id="BMAW01105318">
    <property type="protein sequence ID" value="GFT18774.1"/>
    <property type="molecule type" value="Genomic_DNA"/>
</dbReference>
<dbReference type="Proteomes" id="UP000887013">
    <property type="component" value="Unassembled WGS sequence"/>
</dbReference>
<evidence type="ECO:0000256" key="1">
    <source>
        <dbReference type="SAM" id="MobiDB-lite"/>
    </source>
</evidence>
<accession>A0A8X6NL82</accession>
<dbReference type="AlphaFoldDB" id="A0A8X6NL82"/>
<gene>
    <name evidence="2" type="ORF">NPIL_516021</name>
</gene>
<comment type="caution">
    <text evidence="2">The sequence shown here is derived from an EMBL/GenBank/DDBJ whole genome shotgun (WGS) entry which is preliminary data.</text>
</comment>
<evidence type="ECO:0000313" key="3">
    <source>
        <dbReference type="Proteomes" id="UP000887013"/>
    </source>
</evidence>
<organism evidence="2 3">
    <name type="scientific">Nephila pilipes</name>
    <name type="common">Giant wood spider</name>
    <name type="synonym">Nephila maculata</name>
    <dbReference type="NCBI Taxonomy" id="299642"/>
    <lineage>
        <taxon>Eukaryota</taxon>
        <taxon>Metazoa</taxon>
        <taxon>Ecdysozoa</taxon>
        <taxon>Arthropoda</taxon>
        <taxon>Chelicerata</taxon>
        <taxon>Arachnida</taxon>
        <taxon>Araneae</taxon>
        <taxon>Araneomorphae</taxon>
        <taxon>Entelegynae</taxon>
        <taxon>Araneoidea</taxon>
        <taxon>Nephilidae</taxon>
        <taxon>Nephila</taxon>
    </lineage>
</organism>
<proteinExistence type="predicted"/>
<reference evidence="2" key="1">
    <citation type="submission" date="2020-08" db="EMBL/GenBank/DDBJ databases">
        <title>Multicomponent nature underlies the extraordinary mechanical properties of spider dragline silk.</title>
        <authorList>
            <person name="Kono N."/>
            <person name="Nakamura H."/>
            <person name="Mori M."/>
            <person name="Yoshida Y."/>
            <person name="Ohtoshi R."/>
            <person name="Malay A.D."/>
            <person name="Moran D.A.P."/>
            <person name="Tomita M."/>
            <person name="Numata K."/>
            <person name="Arakawa K."/>
        </authorList>
    </citation>
    <scope>NUCLEOTIDE SEQUENCE</scope>
</reference>
<name>A0A8X6NL82_NEPPI</name>
<evidence type="ECO:0000313" key="2">
    <source>
        <dbReference type="EMBL" id="GFT18774.1"/>
    </source>
</evidence>
<protein>
    <submittedName>
        <fullName evidence="2">Uncharacterized protein</fullName>
    </submittedName>
</protein>
<feature type="compositionally biased region" description="Polar residues" evidence="1">
    <location>
        <begin position="141"/>
        <end position="162"/>
    </location>
</feature>
<keyword evidence="3" id="KW-1185">Reference proteome</keyword>
<sequence length="214" mass="24100">MARTKQSQALLGDSGSTASCAIGNSTASEMPSLEMEISIETPNQTSSLDDNVKKCQNVQYHIKAYTETIQKITEIEAIIKKAQLLPFLYGPQDHDLHREELARWMEELKKIEEIRPNITYAQVLKPIPVQQRAALDGEPTEATSTPRGENIPKNNSQTQQPELTDDFSIFDAIKELKNFFQLFPGLLGACKQMRNTPDKTDKLNIFFQAICTQI</sequence>
<feature type="region of interest" description="Disordered" evidence="1">
    <location>
        <begin position="133"/>
        <end position="162"/>
    </location>
</feature>